<dbReference type="AlphaFoldDB" id="A0A1F2PB59"/>
<protein>
    <submittedName>
        <fullName evidence="2">SAM-dependent methlyltransferase</fullName>
    </submittedName>
</protein>
<dbReference type="Proteomes" id="UP000186940">
    <property type="component" value="Unassembled WGS sequence"/>
</dbReference>
<accession>A0A1F2PB59</accession>
<evidence type="ECO:0000259" key="1">
    <source>
        <dbReference type="Pfam" id="PF08241"/>
    </source>
</evidence>
<dbReference type="Gene3D" id="3.40.50.150">
    <property type="entry name" value="Vaccinia Virus protein VP39"/>
    <property type="match status" value="1"/>
</dbReference>
<dbReference type="Pfam" id="PF08241">
    <property type="entry name" value="Methyltransf_11"/>
    <property type="match status" value="1"/>
</dbReference>
<dbReference type="STRING" id="1838285.SCAL_000325"/>
<dbReference type="InterPro" id="IPR013216">
    <property type="entry name" value="Methyltransf_11"/>
</dbReference>
<dbReference type="EMBL" id="LYOS01000001">
    <property type="protein sequence ID" value="OFV68649.1"/>
    <property type="molecule type" value="Genomic_DNA"/>
</dbReference>
<organism evidence="2 3">
    <name type="scientific">Candidatus Syntropharchaeum caldarium</name>
    <dbReference type="NCBI Taxonomy" id="1838285"/>
    <lineage>
        <taxon>Archaea</taxon>
        <taxon>Methanobacteriati</taxon>
        <taxon>Methanobacteriota</taxon>
        <taxon>Stenosarchaea group</taxon>
        <taxon>Methanomicrobia</taxon>
        <taxon>Methanosarcinales</taxon>
        <taxon>ANME-2 cluster</taxon>
        <taxon>Candidatus Syntropharchaeum</taxon>
    </lineage>
</organism>
<evidence type="ECO:0000313" key="3">
    <source>
        <dbReference type="Proteomes" id="UP000186940"/>
    </source>
</evidence>
<comment type="caution">
    <text evidence="2">The sequence shown here is derived from an EMBL/GenBank/DDBJ whole genome shotgun (WGS) entry which is preliminary data.</text>
</comment>
<proteinExistence type="predicted"/>
<dbReference type="PANTHER" id="PTHR43591:SF24">
    <property type="entry name" value="2-METHOXY-6-POLYPRENYL-1,4-BENZOQUINOL METHYLASE, MITOCHONDRIAL"/>
    <property type="match status" value="1"/>
</dbReference>
<gene>
    <name evidence="2" type="ORF">SCAL_000325</name>
</gene>
<evidence type="ECO:0000313" key="2">
    <source>
        <dbReference type="EMBL" id="OFV68649.1"/>
    </source>
</evidence>
<dbReference type="CDD" id="cd02440">
    <property type="entry name" value="AdoMet_MTases"/>
    <property type="match status" value="1"/>
</dbReference>
<name>A0A1F2PB59_9EURY</name>
<dbReference type="PANTHER" id="PTHR43591">
    <property type="entry name" value="METHYLTRANSFERASE"/>
    <property type="match status" value="1"/>
</dbReference>
<sequence length="269" mass="31011">MEKEKGEIESDWVKEKIKEYWDLTKEHAFFKDDEEEKAWRNFLYEEFGVEKLKILDVGTGNGSLALLLSEIGHDVVGIDISDGMLSVARTKAEERGVNPDLRIGDAESLEFEDESFDAVVSRIVLWTLPHPERAIAEWKRVLKPDGMVYTFEIDSSGRRRPGWIKRNLGLFLITLSERKNAWKRSNYSKEVNEKLPLGFEKPSSTIINKVELFRKGGFEDVSVFAMEEVSEISRKNREDVSLGYKLARGDIGNHAWYYIRGCKPEQVMI</sequence>
<reference evidence="2" key="1">
    <citation type="submission" date="2016-05" db="EMBL/GenBank/DDBJ databases">
        <title>Microbial consortia oxidize butane by reversing methanogenesis.</title>
        <authorList>
            <person name="Laso-Perez R."/>
            <person name="Richter M."/>
            <person name="Wegener G."/>
            <person name="Musat F."/>
        </authorList>
    </citation>
    <scope>NUCLEOTIDE SEQUENCE [LARGE SCALE GENOMIC DNA]</scope>
    <source>
        <strain evidence="2">BOX2</strain>
    </source>
</reference>
<feature type="domain" description="Methyltransferase type 11" evidence="1">
    <location>
        <begin position="55"/>
        <end position="149"/>
    </location>
</feature>
<dbReference type="InterPro" id="IPR029063">
    <property type="entry name" value="SAM-dependent_MTases_sf"/>
</dbReference>
<keyword evidence="3" id="KW-1185">Reference proteome</keyword>
<dbReference type="SUPFAM" id="SSF53335">
    <property type="entry name" value="S-adenosyl-L-methionine-dependent methyltransferases"/>
    <property type="match status" value="1"/>
</dbReference>
<dbReference type="GO" id="GO:0008757">
    <property type="term" value="F:S-adenosylmethionine-dependent methyltransferase activity"/>
    <property type="evidence" value="ECO:0007669"/>
    <property type="project" value="InterPro"/>
</dbReference>